<evidence type="ECO:0000313" key="7">
    <source>
        <dbReference type="Proteomes" id="UP000230605"/>
    </source>
</evidence>
<keyword evidence="2 5" id="KW-0436">Ligase</keyword>
<dbReference type="EMBL" id="LKMD01000107">
    <property type="protein sequence ID" value="PIA90474.1"/>
    <property type="molecule type" value="Genomic_DNA"/>
</dbReference>
<reference evidence="5 7" key="1">
    <citation type="submission" date="2015-10" db="EMBL/GenBank/DDBJ databases">
        <title>The cercosporin biosynthetic gene cluster was horizontally transferred to several fungal lineages and shown to be expanded in Cercospora beticola based on microsynteny with recipient genomes.</title>
        <authorList>
            <person name="De Jonge R."/>
            <person name="Ebert M.K."/>
            <person name="Suttle J.C."/>
            <person name="Jurick Ii W.M."/>
            <person name="Secor G.A."/>
            <person name="Thomma B.P."/>
            <person name="Van De Peer Y."/>
            <person name="Bolton M.D."/>
        </authorList>
    </citation>
    <scope>NUCLEOTIDE SEQUENCE [LARGE SCALE GENOMIC DNA]</scope>
    <source>
        <strain evidence="5 7">09-40</strain>
    </source>
</reference>
<dbReference type="CDD" id="cd05911">
    <property type="entry name" value="Firefly_Luc_like"/>
    <property type="match status" value="1"/>
</dbReference>
<dbReference type="Gene3D" id="3.30.300.30">
    <property type="match status" value="1"/>
</dbReference>
<gene>
    <name evidence="5" type="ORF">CB0940_11001</name>
    <name evidence="6" type="ORF">RHO25_012489</name>
</gene>
<accession>A0A2G5HD40</accession>
<evidence type="ECO:0000256" key="1">
    <source>
        <dbReference type="ARBA" id="ARBA00006432"/>
    </source>
</evidence>
<proteinExistence type="inferred from homology"/>
<keyword evidence="8" id="KW-1185">Reference proteome</keyword>
<dbReference type="OrthoDB" id="6509636at2759"/>
<dbReference type="InterPro" id="IPR000873">
    <property type="entry name" value="AMP-dep_synth/lig_dom"/>
</dbReference>
<feature type="domain" description="AMP-binding enzyme C-terminal" evidence="4">
    <location>
        <begin position="452"/>
        <end position="532"/>
    </location>
</feature>
<organism evidence="5 7">
    <name type="scientific">Cercospora beticola</name>
    <name type="common">Sugarbeet leaf spot fungus</name>
    <dbReference type="NCBI Taxonomy" id="122368"/>
    <lineage>
        <taxon>Eukaryota</taxon>
        <taxon>Fungi</taxon>
        <taxon>Dikarya</taxon>
        <taxon>Ascomycota</taxon>
        <taxon>Pezizomycotina</taxon>
        <taxon>Dothideomycetes</taxon>
        <taxon>Dothideomycetidae</taxon>
        <taxon>Mycosphaerellales</taxon>
        <taxon>Mycosphaerellaceae</taxon>
        <taxon>Cercospora</taxon>
    </lineage>
</organism>
<dbReference type="GO" id="GO:0016405">
    <property type="term" value="F:CoA-ligase activity"/>
    <property type="evidence" value="ECO:0007669"/>
    <property type="project" value="TreeGrafter"/>
</dbReference>
<evidence type="ECO:0000313" key="5">
    <source>
        <dbReference type="EMBL" id="PIA90474.1"/>
    </source>
</evidence>
<comment type="similarity">
    <text evidence="1">Belongs to the ATP-dependent AMP-binding enzyme family.</text>
</comment>
<protein>
    <submittedName>
        <fullName evidence="5">Putative 4-coumarate--CoA ligase 1</fullName>
    </submittedName>
</protein>
<dbReference type="InterPro" id="IPR042099">
    <property type="entry name" value="ANL_N_sf"/>
</dbReference>
<dbReference type="SUPFAM" id="SSF56801">
    <property type="entry name" value="Acetyl-CoA synthetase-like"/>
    <property type="match status" value="1"/>
</dbReference>
<evidence type="ECO:0000313" key="8">
    <source>
        <dbReference type="Proteomes" id="UP001302367"/>
    </source>
</evidence>
<dbReference type="Proteomes" id="UP001302367">
    <property type="component" value="Chromosome 9"/>
</dbReference>
<evidence type="ECO:0000313" key="6">
    <source>
        <dbReference type="EMBL" id="WPB07825.1"/>
    </source>
</evidence>
<evidence type="ECO:0000259" key="4">
    <source>
        <dbReference type="Pfam" id="PF13193"/>
    </source>
</evidence>
<reference evidence="6 8" key="2">
    <citation type="submission" date="2023-09" db="EMBL/GenBank/DDBJ databases">
        <title>Complete-Gapless Cercospora beticola genome.</title>
        <authorList>
            <person name="Wyatt N.A."/>
            <person name="Spanner R.E."/>
            <person name="Bolton M.D."/>
        </authorList>
    </citation>
    <scope>NUCLEOTIDE SEQUENCE [LARGE SCALE GENOMIC DNA]</scope>
    <source>
        <strain evidence="6">Cb09-40</strain>
    </source>
</reference>
<dbReference type="PANTHER" id="PTHR24096:SF149">
    <property type="entry name" value="AMP-BINDING DOMAIN-CONTAINING PROTEIN-RELATED"/>
    <property type="match status" value="1"/>
</dbReference>
<feature type="domain" description="AMP-dependent synthetase/ligase" evidence="3">
    <location>
        <begin position="22"/>
        <end position="401"/>
    </location>
</feature>
<dbReference type="Proteomes" id="UP000230605">
    <property type="component" value="Chromosome 9"/>
</dbReference>
<dbReference type="AlphaFoldDB" id="A0A2G5HD40"/>
<evidence type="ECO:0000256" key="2">
    <source>
        <dbReference type="ARBA" id="ARBA00022598"/>
    </source>
</evidence>
<dbReference type="InterPro" id="IPR025110">
    <property type="entry name" value="AMP-bd_C"/>
</dbReference>
<dbReference type="PROSITE" id="PS00455">
    <property type="entry name" value="AMP_BINDING"/>
    <property type="match status" value="1"/>
</dbReference>
<dbReference type="InterPro" id="IPR020845">
    <property type="entry name" value="AMP-binding_CS"/>
</dbReference>
<evidence type="ECO:0000259" key="3">
    <source>
        <dbReference type="Pfam" id="PF00501"/>
    </source>
</evidence>
<sequence>MPSKSTYPDINIPDVGLWDFLFERKDRDFPDDKVIYVDPATTRSYTYDQTKQTAIDFGKGLKGLWDFQKGDVLALYTPNCIDTPAVTWGAHWAGSIVSPANPGYTVDELAYQLKDSGAQGLITQLAQLDQAKAAAKKVGIPEDRIALIGDEKDPAGRVKHFSSIRNISGTQRYRRAKVDADKDLAFLVYSSGTTGLPKGVMLSHRNIVANTLQVTAGEQPLSWKPAKGRPEGDAILAFLPFFHIYGLTCLIHQCFYRGFKCVVLPKFDIEAWCRIVQDHKITMSYVVPPVVLLLTKHPIVDKYNLSSLRMMNSGAAPLTRELVDATYKRIGVPIKQGYGLSETSPTTHTQPWDSWQSAMGSVGTLLPNMTAKYMSPEEKEVPQGEVGELWLSGPNIFKGYLNNVEGSKNALTEDGYFKTGDVGYQDQNGNFYITDRVKELIKYKGFQVPPAELEGYLVAHEKIDDVAVLGVFKEEQATEVPVAYVVLKQGIVASPAVEKEIVDWLNAKVANHKKLRGGVKFTNEIPKSVSGKILRRMLKIKYQEEEAKAAGRAKL</sequence>
<dbReference type="PANTHER" id="PTHR24096">
    <property type="entry name" value="LONG-CHAIN-FATTY-ACID--COA LIGASE"/>
    <property type="match status" value="1"/>
</dbReference>
<dbReference type="InterPro" id="IPR045851">
    <property type="entry name" value="AMP-bd_C_sf"/>
</dbReference>
<dbReference type="Pfam" id="PF13193">
    <property type="entry name" value="AMP-binding_C"/>
    <property type="match status" value="1"/>
</dbReference>
<dbReference type="EMBL" id="CP134192">
    <property type="protein sequence ID" value="WPB07825.1"/>
    <property type="molecule type" value="Genomic_DNA"/>
</dbReference>
<name>A0A2G5HD40_CERBT</name>
<dbReference type="Pfam" id="PF00501">
    <property type="entry name" value="AMP-binding"/>
    <property type="match status" value="1"/>
</dbReference>
<dbReference type="Gene3D" id="3.40.50.12780">
    <property type="entry name" value="N-terminal domain of ligase-like"/>
    <property type="match status" value="1"/>
</dbReference>